<evidence type="ECO:0000256" key="3">
    <source>
        <dbReference type="ARBA" id="ARBA00022553"/>
    </source>
</evidence>
<evidence type="ECO:0000256" key="7">
    <source>
        <dbReference type="SAM" id="Phobius"/>
    </source>
</evidence>
<dbReference type="InterPro" id="IPR010559">
    <property type="entry name" value="Sig_transdc_His_kin_internal"/>
</dbReference>
<comment type="caution">
    <text evidence="9">The sequence shown here is derived from an EMBL/GenBank/DDBJ whole genome shotgun (WGS) entry which is preliminary data.</text>
</comment>
<feature type="transmembrane region" description="Helical" evidence="7">
    <location>
        <begin position="21"/>
        <end position="42"/>
    </location>
</feature>
<keyword evidence="2" id="KW-1003">Cell membrane</keyword>
<dbReference type="PANTHER" id="PTHR34220">
    <property type="entry name" value="SENSOR HISTIDINE KINASE YPDA"/>
    <property type="match status" value="1"/>
</dbReference>
<dbReference type="Proteomes" id="UP001230005">
    <property type="component" value="Unassembled WGS sequence"/>
</dbReference>
<dbReference type="InterPro" id="IPR003660">
    <property type="entry name" value="HAMP_dom"/>
</dbReference>
<dbReference type="Gene3D" id="1.10.8.500">
    <property type="entry name" value="HAMP domain in histidine kinase"/>
    <property type="match status" value="1"/>
</dbReference>
<evidence type="ECO:0000256" key="1">
    <source>
        <dbReference type="ARBA" id="ARBA00004651"/>
    </source>
</evidence>
<dbReference type="PROSITE" id="PS50885">
    <property type="entry name" value="HAMP"/>
    <property type="match status" value="1"/>
</dbReference>
<keyword evidence="10" id="KW-1185">Reference proteome</keyword>
<dbReference type="Pfam" id="PF00672">
    <property type="entry name" value="HAMP"/>
    <property type="match status" value="1"/>
</dbReference>
<evidence type="ECO:0000256" key="4">
    <source>
        <dbReference type="ARBA" id="ARBA00022679"/>
    </source>
</evidence>
<evidence type="ECO:0000313" key="10">
    <source>
        <dbReference type="Proteomes" id="UP001230005"/>
    </source>
</evidence>
<dbReference type="InterPro" id="IPR003594">
    <property type="entry name" value="HATPase_dom"/>
</dbReference>
<evidence type="ECO:0000256" key="2">
    <source>
        <dbReference type="ARBA" id="ARBA00022475"/>
    </source>
</evidence>
<feature type="transmembrane region" description="Helical" evidence="7">
    <location>
        <begin position="306"/>
        <end position="324"/>
    </location>
</feature>
<dbReference type="Pfam" id="PF06580">
    <property type="entry name" value="His_kinase"/>
    <property type="match status" value="1"/>
</dbReference>
<dbReference type="CDD" id="cd06225">
    <property type="entry name" value="HAMP"/>
    <property type="match status" value="1"/>
</dbReference>
<organism evidence="9 10">
    <name type="scientific">Evansella vedderi</name>
    <dbReference type="NCBI Taxonomy" id="38282"/>
    <lineage>
        <taxon>Bacteria</taxon>
        <taxon>Bacillati</taxon>
        <taxon>Bacillota</taxon>
        <taxon>Bacilli</taxon>
        <taxon>Bacillales</taxon>
        <taxon>Bacillaceae</taxon>
        <taxon>Evansella</taxon>
    </lineage>
</organism>
<dbReference type="InterPro" id="IPR036890">
    <property type="entry name" value="HATPase_C_sf"/>
</dbReference>
<evidence type="ECO:0000256" key="6">
    <source>
        <dbReference type="ARBA" id="ARBA00023136"/>
    </source>
</evidence>
<dbReference type="EC" id="2.7.13.3" evidence="9"/>
<gene>
    <name evidence="9" type="ORF">J2S74_004158</name>
</gene>
<keyword evidence="4 9" id="KW-0808">Transferase</keyword>
<feature type="domain" description="HAMP" evidence="8">
    <location>
        <begin position="325"/>
        <end position="377"/>
    </location>
</feature>
<dbReference type="SMART" id="SM00304">
    <property type="entry name" value="HAMP"/>
    <property type="match status" value="1"/>
</dbReference>
<protein>
    <submittedName>
        <fullName evidence="9">Two-component system sensor histidine kinase YesM</fullName>
        <ecNumber evidence="9">2.7.13.3</ecNumber>
    </submittedName>
</protein>
<dbReference type="Gene3D" id="3.30.565.10">
    <property type="entry name" value="Histidine kinase-like ATPase, C-terminal domain"/>
    <property type="match status" value="1"/>
</dbReference>
<keyword evidence="3" id="KW-0597">Phosphoprotein</keyword>
<proteinExistence type="predicted"/>
<reference evidence="9 10" key="1">
    <citation type="submission" date="2023-07" db="EMBL/GenBank/DDBJ databases">
        <title>Genomic Encyclopedia of Type Strains, Phase IV (KMG-IV): sequencing the most valuable type-strain genomes for metagenomic binning, comparative biology and taxonomic classification.</title>
        <authorList>
            <person name="Goeker M."/>
        </authorList>
    </citation>
    <scope>NUCLEOTIDE SEQUENCE [LARGE SCALE GENOMIC DNA]</scope>
    <source>
        <strain evidence="9 10">DSM 9768</strain>
    </source>
</reference>
<dbReference type="GO" id="GO:0004673">
    <property type="term" value="F:protein histidine kinase activity"/>
    <property type="evidence" value="ECO:0007669"/>
    <property type="project" value="UniProtKB-EC"/>
</dbReference>
<keyword evidence="5 9" id="KW-0418">Kinase</keyword>
<sequence length="598" mass="69691">MGWFRKSRKYITRQLSFRQKLILVVLIFMVIPMMVSVANMSYTSIQYVQNQTVKNEKYMLDLSHQYFTNRAYELIATMNLVLFDNEINSILNRNLHGNSNPQMFVDINARLNLFTLNNNIFIMIMIPNNDHFFSNKNYDNYFDIQKLQKHTPVLAEKPAFYIHWFDSQDDLLHEIRSPEGINEQMIVVGRKLTNYSGKTTGYMFAGITERNITPILGSDEYNVSRELLLVNGSNNIIFSTHPYNKRLSLLDNYWKNTEQETPIMEYEGENYIVVDRPLPISDWKLVSVTPYQEAAEQLDQAYTFNVFLQVVAFIFMAIILLYLINKFTQPITKLAQVAGMVEHGNLEIRSNIKRNDEIGRLSIAFDLMLERIESMIEEIKMEQKIKRKAEIAALQAKIKPHFIFNLLNTIRLQFIKNHDMEAAKITQSFIQFLRSIYQGKELITLQEEVNDTVVYLNLVNAMRKNPVEMKQLIVPETFDIKIPRLITQPIVENSCKHGFRGRDGRITMESKKENDFIYLSIYDNGIGMDEETLSTLKESIKMNKKMIVNQFQTNPSDMFGIGLKNVYERMILTYGEEADMIIESGINKGTKITLVFPI</sequence>
<evidence type="ECO:0000256" key="5">
    <source>
        <dbReference type="ARBA" id="ARBA00022777"/>
    </source>
</evidence>
<dbReference type="PANTHER" id="PTHR34220:SF7">
    <property type="entry name" value="SENSOR HISTIDINE KINASE YPDA"/>
    <property type="match status" value="1"/>
</dbReference>
<dbReference type="RefSeq" id="WP_307329346.1">
    <property type="nucleotide sequence ID" value="NZ_JAUSUG010000019.1"/>
</dbReference>
<evidence type="ECO:0000313" key="9">
    <source>
        <dbReference type="EMBL" id="MDQ0256736.1"/>
    </source>
</evidence>
<keyword evidence="6 7" id="KW-0472">Membrane</keyword>
<comment type="subcellular location">
    <subcellularLocation>
        <location evidence="1">Cell membrane</location>
        <topology evidence="1">Multi-pass membrane protein</topology>
    </subcellularLocation>
</comment>
<dbReference type="EMBL" id="JAUSUG010000019">
    <property type="protein sequence ID" value="MDQ0256736.1"/>
    <property type="molecule type" value="Genomic_DNA"/>
</dbReference>
<dbReference type="InterPro" id="IPR050640">
    <property type="entry name" value="Bact_2-comp_sensor_kinase"/>
</dbReference>
<dbReference type="Gene3D" id="3.30.450.20">
    <property type="entry name" value="PAS domain"/>
    <property type="match status" value="1"/>
</dbReference>
<evidence type="ECO:0000259" key="8">
    <source>
        <dbReference type="PROSITE" id="PS50885"/>
    </source>
</evidence>
<keyword evidence="7" id="KW-1133">Transmembrane helix</keyword>
<dbReference type="SUPFAM" id="SSF158472">
    <property type="entry name" value="HAMP domain-like"/>
    <property type="match status" value="1"/>
</dbReference>
<keyword evidence="7" id="KW-0812">Transmembrane</keyword>
<name>A0ABU0A181_9BACI</name>
<dbReference type="SUPFAM" id="SSF55874">
    <property type="entry name" value="ATPase domain of HSP90 chaperone/DNA topoisomerase II/histidine kinase"/>
    <property type="match status" value="1"/>
</dbReference>
<dbReference type="Pfam" id="PF02518">
    <property type="entry name" value="HATPase_c"/>
    <property type="match status" value="1"/>
</dbReference>
<accession>A0ABU0A181</accession>